<dbReference type="OrthoDB" id="9902833at2"/>
<reference evidence="1 2" key="1">
    <citation type="submission" date="2015-06" db="EMBL/GenBank/DDBJ databases">
        <title>Genome sequence of Mycobacterium conceptionense strain MLE.</title>
        <authorList>
            <person name="Greninger A.L."/>
            <person name="Cunningham G."/>
            <person name="Chiu C.Y."/>
            <person name="Miller S."/>
        </authorList>
    </citation>
    <scope>NUCLEOTIDE SEQUENCE [LARGE SCALE GENOMIC DNA]</scope>
    <source>
        <strain evidence="1 2">MLE</strain>
    </source>
</reference>
<name>A0A0J8WX02_9MYCO</name>
<dbReference type="AlphaFoldDB" id="A0A0J8WX02"/>
<organism evidence="1 2">
    <name type="scientific">Mycolicibacterium conceptionense</name>
    <dbReference type="NCBI Taxonomy" id="451644"/>
    <lineage>
        <taxon>Bacteria</taxon>
        <taxon>Bacillati</taxon>
        <taxon>Actinomycetota</taxon>
        <taxon>Actinomycetes</taxon>
        <taxon>Mycobacteriales</taxon>
        <taxon>Mycobacteriaceae</taxon>
        <taxon>Mycolicibacterium</taxon>
    </lineage>
</organism>
<comment type="caution">
    <text evidence="1">The sequence shown here is derived from an EMBL/GenBank/DDBJ whole genome shotgun (WGS) entry which is preliminary data.</text>
</comment>
<protein>
    <submittedName>
        <fullName evidence="1">Uncharacterized protein</fullName>
    </submittedName>
</protein>
<sequence length="60" mass="6317">MVIDIEPGQITIRDAAHVGLDDQILDPTAAELVAADLDNRGHTVAGDGLRNAARQARGEL</sequence>
<dbReference type="Proteomes" id="UP000037594">
    <property type="component" value="Unassembled WGS sequence"/>
</dbReference>
<dbReference type="PATRIC" id="fig|451644.5.peg.3055"/>
<evidence type="ECO:0000313" key="1">
    <source>
        <dbReference type="EMBL" id="KMV17559.1"/>
    </source>
</evidence>
<dbReference type="RefSeq" id="WP_048895906.1">
    <property type="nucleotide sequence ID" value="NZ_LFOD01000012.1"/>
</dbReference>
<dbReference type="EMBL" id="LFOD01000012">
    <property type="protein sequence ID" value="KMV17559.1"/>
    <property type="molecule type" value="Genomic_DNA"/>
</dbReference>
<accession>A0A0J8WX02</accession>
<proteinExistence type="predicted"/>
<evidence type="ECO:0000313" key="2">
    <source>
        <dbReference type="Proteomes" id="UP000037594"/>
    </source>
</evidence>
<gene>
    <name evidence="1" type="ORF">ACT17_14780</name>
</gene>